<keyword evidence="10" id="KW-1185">Reference proteome</keyword>
<comment type="subcellular location">
    <subcellularLocation>
        <location evidence="1">Cell membrane</location>
        <topology evidence="1">Multi-pass membrane protein</topology>
    </subcellularLocation>
</comment>
<keyword evidence="5 7" id="KW-1133">Transmembrane helix</keyword>
<evidence type="ECO:0000256" key="3">
    <source>
        <dbReference type="ARBA" id="ARBA00022475"/>
    </source>
</evidence>
<evidence type="ECO:0000313" key="10">
    <source>
        <dbReference type="Proteomes" id="UP000680865"/>
    </source>
</evidence>
<dbReference type="PROSITE" id="PS50850">
    <property type="entry name" value="MFS"/>
    <property type="match status" value="1"/>
</dbReference>
<evidence type="ECO:0000256" key="5">
    <source>
        <dbReference type="ARBA" id="ARBA00022989"/>
    </source>
</evidence>
<keyword evidence="3" id="KW-1003">Cell membrane</keyword>
<evidence type="ECO:0000259" key="8">
    <source>
        <dbReference type="PROSITE" id="PS50850"/>
    </source>
</evidence>
<dbReference type="GO" id="GO:0005886">
    <property type="term" value="C:plasma membrane"/>
    <property type="evidence" value="ECO:0007669"/>
    <property type="project" value="UniProtKB-SubCell"/>
</dbReference>
<evidence type="ECO:0000256" key="7">
    <source>
        <dbReference type="SAM" id="Phobius"/>
    </source>
</evidence>
<dbReference type="InterPro" id="IPR020846">
    <property type="entry name" value="MFS_dom"/>
</dbReference>
<feature type="transmembrane region" description="Helical" evidence="7">
    <location>
        <begin position="143"/>
        <end position="168"/>
    </location>
</feature>
<organism evidence="9 10">
    <name type="scientific">Winogradskya consettensis</name>
    <dbReference type="NCBI Taxonomy" id="113560"/>
    <lineage>
        <taxon>Bacteria</taxon>
        <taxon>Bacillati</taxon>
        <taxon>Actinomycetota</taxon>
        <taxon>Actinomycetes</taxon>
        <taxon>Micromonosporales</taxon>
        <taxon>Micromonosporaceae</taxon>
        <taxon>Winogradskya</taxon>
    </lineage>
</organism>
<reference evidence="9" key="1">
    <citation type="submission" date="2021-03" db="EMBL/GenBank/DDBJ databases">
        <title>Whole genome shotgun sequence of Actinoplanes consettensis NBRC 14913.</title>
        <authorList>
            <person name="Komaki H."/>
            <person name="Tamura T."/>
        </authorList>
    </citation>
    <scope>NUCLEOTIDE SEQUENCE</scope>
    <source>
        <strain evidence="9">NBRC 14913</strain>
    </source>
</reference>
<dbReference type="EMBL" id="BOQP01000008">
    <property type="protein sequence ID" value="GIM70571.1"/>
    <property type="molecule type" value="Genomic_DNA"/>
</dbReference>
<accession>A0A919VNU2</accession>
<dbReference type="InterPro" id="IPR010290">
    <property type="entry name" value="TM_effector"/>
</dbReference>
<name>A0A919VNU2_9ACTN</name>
<evidence type="ECO:0000256" key="1">
    <source>
        <dbReference type="ARBA" id="ARBA00004651"/>
    </source>
</evidence>
<gene>
    <name evidence="9" type="ORF">Aco04nite_20960</name>
</gene>
<feature type="transmembrane region" description="Helical" evidence="7">
    <location>
        <begin position="236"/>
        <end position="258"/>
    </location>
</feature>
<comment type="caution">
    <text evidence="9">The sequence shown here is derived from an EMBL/GenBank/DDBJ whole genome shotgun (WGS) entry which is preliminary data.</text>
</comment>
<sequence length="415" mass="43320">MDNSLPAPLWRRRNFQLLIGGRLVSQVGDQLQFLALPLLVVALTGSATQAGVLLGLQTVLYLGFGLVAGALADRWDRRTTMIWCEVGRAALTASIPVAAACGALGMPQLYAVAVLTGALSTLFGAANSAVLPNIVTNDELPRALGTIGVLSNTLRIAGASVAGVAYAVGRTFPFAVNAASFLVSAVALRGIRANFHQERADLQQERAATGVSPRALVAEIGQGLGWLWRTPMIRTLALIDAADSLRYGAGYLLIIVLAQRLDANPAQVGLVFTGAAVGALLGSVLAPVLTRRYRLGRLSIAMLWVEALAFPFYAVAPVWWLLLVVAFAESVVSPIYNVALDSYRLAVTPDALRGRVTSAIDTLTTGGAAIGTMAGGALIALLGAPALTYVLAGWLVLLALTATLSRTVRRAGATT</sequence>
<evidence type="ECO:0000256" key="4">
    <source>
        <dbReference type="ARBA" id="ARBA00022692"/>
    </source>
</evidence>
<feature type="transmembrane region" description="Helical" evidence="7">
    <location>
        <begin position="58"/>
        <end position="75"/>
    </location>
</feature>
<dbReference type="Pfam" id="PF05977">
    <property type="entry name" value="MFS_3"/>
    <property type="match status" value="1"/>
</dbReference>
<feature type="domain" description="Major facilitator superfamily (MFS) profile" evidence="8">
    <location>
        <begin position="229"/>
        <end position="415"/>
    </location>
</feature>
<dbReference type="Gene3D" id="1.20.1250.20">
    <property type="entry name" value="MFS general substrate transporter like domains"/>
    <property type="match status" value="1"/>
</dbReference>
<feature type="transmembrane region" description="Helical" evidence="7">
    <location>
        <begin position="112"/>
        <end position="131"/>
    </location>
</feature>
<evidence type="ECO:0000313" key="9">
    <source>
        <dbReference type="EMBL" id="GIM70571.1"/>
    </source>
</evidence>
<feature type="transmembrane region" description="Helical" evidence="7">
    <location>
        <begin position="301"/>
        <end position="328"/>
    </location>
</feature>
<feature type="transmembrane region" description="Helical" evidence="7">
    <location>
        <begin position="270"/>
        <end position="289"/>
    </location>
</feature>
<protein>
    <submittedName>
        <fullName evidence="9">MFS transporter</fullName>
    </submittedName>
</protein>
<evidence type="ECO:0000256" key="6">
    <source>
        <dbReference type="ARBA" id="ARBA00023136"/>
    </source>
</evidence>
<dbReference type="GO" id="GO:0022857">
    <property type="term" value="F:transmembrane transporter activity"/>
    <property type="evidence" value="ECO:0007669"/>
    <property type="project" value="InterPro"/>
</dbReference>
<dbReference type="RefSeq" id="WP_212996987.1">
    <property type="nucleotide sequence ID" value="NZ_BAAATW010000003.1"/>
</dbReference>
<proteinExistence type="predicted"/>
<evidence type="ECO:0000256" key="2">
    <source>
        <dbReference type="ARBA" id="ARBA00022448"/>
    </source>
</evidence>
<keyword evidence="6 7" id="KW-0472">Membrane</keyword>
<dbReference type="AlphaFoldDB" id="A0A919VNU2"/>
<keyword evidence="4 7" id="KW-0812">Transmembrane</keyword>
<keyword evidence="2" id="KW-0813">Transport</keyword>
<dbReference type="PANTHER" id="PTHR23513">
    <property type="entry name" value="INTEGRAL MEMBRANE EFFLUX PROTEIN-RELATED"/>
    <property type="match status" value="1"/>
</dbReference>
<dbReference type="SUPFAM" id="SSF103473">
    <property type="entry name" value="MFS general substrate transporter"/>
    <property type="match status" value="1"/>
</dbReference>
<dbReference type="InterPro" id="IPR036259">
    <property type="entry name" value="MFS_trans_sf"/>
</dbReference>
<feature type="transmembrane region" description="Helical" evidence="7">
    <location>
        <begin position="377"/>
        <end position="400"/>
    </location>
</feature>
<dbReference type="Proteomes" id="UP000680865">
    <property type="component" value="Unassembled WGS sequence"/>
</dbReference>
<dbReference type="PANTHER" id="PTHR23513:SF6">
    <property type="entry name" value="MAJOR FACILITATOR SUPERFAMILY ASSOCIATED DOMAIN-CONTAINING PROTEIN"/>
    <property type="match status" value="1"/>
</dbReference>
<dbReference type="CDD" id="cd06173">
    <property type="entry name" value="MFS_MefA_like"/>
    <property type="match status" value="1"/>
</dbReference>